<dbReference type="InterPro" id="IPR014001">
    <property type="entry name" value="Helicase_ATP-bd"/>
</dbReference>
<comment type="caution">
    <text evidence="12">The sequence shown here is derived from an EMBL/GenBank/DDBJ whole genome shotgun (WGS) entry which is preliminary data.</text>
</comment>
<dbReference type="InterPro" id="IPR014014">
    <property type="entry name" value="RNA_helicase_DEAD_Q_motif"/>
</dbReference>
<evidence type="ECO:0000256" key="2">
    <source>
        <dbReference type="ARBA" id="ARBA00022801"/>
    </source>
</evidence>
<feature type="region of interest" description="Disordered" evidence="8">
    <location>
        <begin position="509"/>
        <end position="778"/>
    </location>
</feature>
<feature type="region of interest" description="Disordered" evidence="8">
    <location>
        <begin position="172"/>
        <end position="193"/>
    </location>
</feature>
<dbReference type="RefSeq" id="WP_279523423.1">
    <property type="nucleotide sequence ID" value="NZ_JARVII010000001.1"/>
</dbReference>
<dbReference type="GO" id="GO:0005829">
    <property type="term" value="C:cytosol"/>
    <property type="evidence" value="ECO:0007669"/>
    <property type="project" value="TreeGrafter"/>
</dbReference>
<dbReference type="InterPro" id="IPR001650">
    <property type="entry name" value="Helicase_C-like"/>
</dbReference>
<proteinExistence type="inferred from homology"/>
<dbReference type="SMART" id="SM00487">
    <property type="entry name" value="DEXDc"/>
    <property type="match status" value="1"/>
</dbReference>
<dbReference type="PROSITE" id="PS00039">
    <property type="entry name" value="DEAD_ATP_HELICASE"/>
    <property type="match status" value="1"/>
</dbReference>
<dbReference type="CDD" id="cd18787">
    <property type="entry name" value="SF2_C_DEAD"/>
    <property type="match status" value="1"/>
</dbReference>
<name>A0AAW6RIG5_9BURK</name>
<dbReference type="SMART" id="SM00490">
    <property type="entry name" value="HELICc"/>
    <property type="match status" value="1"/>
</dbReference>
<keyword evidence="2 7" id="KW-0378">Hydrolase</keyword>
<dbReference type="AlphaFoldDB" id="A0AAW6RIG5"/>
<dbReference type="GO" id="GO:0003724">
    <property type="term" value="F:RNA helicase activity"/>
    <property type="evidence" value="ECO:0007669"/>
    <property type="project" value="InterPro"/>
</dbReference>
<evidence type="ECO:0000256" key="3">
    <source>
        <dbReference type="ARBA" id="ARBA00022806"/>
    </source>
</evidence>
<feature type="compositionally biased region" description="Polar residues" evidence="8">
    <location>
        <begin position="57"/>
        <end position="67"/>
    </location>
</feature>
<dbReference type="PANTHER" id="PTHR47959">
    <property type="entry name" value="ATP-DEPENDENT RNA HELICASE RHLE-RELATED"/>
    <property type="match status" value="1"/>
</dbReference>
<accession>A0AAW6RIG5</accession>
<dbReference type="PROSITE" id="PS51195">
    <property type="entry name" value="Q_MOTIF"/>
    <property type="match status" value="1"/>
</dbReference>
<evidence type="ECO:0000256" key="7">
    <source>
        <dbReference type="RuleBase" id="RU000492"/>
    </source>
</evidence>
<evidence type="ECO:0000259" key="10">
    <source>
        <dbReference type="PROSITE" id="PS51194"/>
    </source>
</evidence>
<evidence type="ECO:0000256" key="5">
    <source>
        <dbReference type="ARBA" id="ARBA00038437"/>
    </source>
</evidence>
<dbReference type="InterPro" id="IPR027417">
    <property type="entry name" value="P-loop_NTPase"/>
</dbReference>
<dbReference type="CDD" id="cd00268">
    <property type="entry name" value="DEADc"/>
    <property type="match status" value="1"/>
</dbReference>
<evidence type="ECO:0000313" key="13">
    <source>
        <dbReference type="Proteomes" id="UP001237156"/>
    </source>
</evidence>
<dbReference type="InterPro" id="IPR050079">
    <property type="entry name" value="DEAD_box_RNA_helicase"/>
</dbReference>
<dbReference type="GO" id="GO:0005524">
    <property type="term" value="F:ATP binding"/>
    <property type="evidence" value="ECO:0007669"/>
    <property type="project" value="UniProtKB-KW"/>
</dbReference>
<dbReference type="GO" id="GO:0003676">
    <property type="term" value="F:nucleic acid binding"/>
    <property type="evidence" value="ECO:0007669"/>
    <property type="project" value="InterPro"/>
</dbReference>
<dbReference type="InterPro" id="IPR011545">
    <property type="entry name" value="DEAD/DEAH_box_helicase_dom"/>
</dbReference>
<dbReference type="PANTHER" id="PTHR47959:SF17">
    <property type="entry name" value="ATP-DEPENDENT RNA HELICASE DEAD BOX FAMILY"/>
    <property type="match status" value="1"/>
</dbReference>
<feature type="compositionally biased region" description="Basic and acidic residues" evidence="8">
    <location>
        <begin position="541"/>
        <end position="608"/>
    </location>
</feature>
<feature type="compositionally biased region" description="Low complexity" evidence="8">
    <location>
        <begin position="10"/>
        <end position="40"/>
    </location>
</feature>
<evidence type="ECO:0000313" key="12">
    <source>
        <dbReference type="EMBL" id="MDG9698284.1"/>
    </source>
</evidence>
<dbReference type="SUPFAM" id="SSF52540">
    <property type="entry name" value="P-loop containing nucleoside triphosphate hydrolases"/>
    <property type="match status" value="1"/>
</dbReference>
<protein>
    <submittedName>
        <fullName evidence="12">DEAD/DEAH box helicase</fullName>
    </submittedName>
</protein>
<evidence type="ECO:0000256" key="4">
    <source>
        <dbReference type="ARBA" id="ARBA00022840"/>
    </source>
</evidence>
<feature type="domain" description="Helicase ATP-binding" evidence="9">
    <location>
        <begin position="119"/>
        <end position="331"/>
    </location>
</feature>
<gene>
    <name evidence="12" type="ORF">QB898_00860</name>
</gene>
<dbReference type="EMBL" id="JARVII010000001">
    <property type="protein sequence ID" value="MDG9698284.1"/>
    <property type="molecule type" value="Genomic_DNA"/>
</dbReference>
<feature type="short sequence motif" description="Q motif" evidence="6">
    <location>
        <begin position="82"/>
        <end position="110"/>
    </location>
</feature>
<comment type="similarity">
    <text evidence="5 7">Belongs to the DEAD box helicase family.</text>
</comment>
<organism evidence="12 13">
    <name type="scientific">Ottowia cancrivicina</name>
    <dbReference type="NCBI Taxonomy" id="3040346"/>
    <lineage>
        <taxon>Bacteria</taxon>
        <taxon>Pseudomonadati</taxon>
        <taxon>Pseudomonadota</taxon>
        <taxon>Betaproteobacteria</taxon>
        <taxon>Burkholderiales</taxon>
        <taxon>Comamonadaceae</taxon>
        <taxon>Ottowia</taxon>
    </lineage>
</organism>
<keyword evidence="1 7" id="KW-0547">Nucleotide-binding</keyword>
<dbReference type="Pfam" id="PF00270">
    <property type="entry name" value="DEAD"/>
    <property type="match status" value="1"/>
</dbReference>
<dbReference type="InterPro" id="IPR000629">
    <property type="entry name" value="RNA-helicase_DEAD-box_CS"/>
</dbReference>
<dbReference type="Proteomes" id="UP001237156">
    <property type="component" value="Unassembled WGS sequence"/>
</dbReference>
<reference evidence="12 13" key="1">
    <citation type="submission" date="2023-04" db="EMBL/GenBank/DDBJ databases">
        <title>Ottowia paracancer sp. nov., isolated from human stomach.</title>
        <authorList>
            <person name="Song Y."/>
        </authorList>
    </citation>
    <scope>NUCLEOTIDE SEQUENCE [LARGE SCALE GENOMIC DNA]</scope>
    <source>
        <strain evidence="12 13">10c7w1</strain>
    </source>
</reference>
<dbReference type="PROSITE" id="PS51192">
    <property type="entry name" value="HELICASE_ATP_BIND_1"/>
    <property type="match status" value="1"/>
</dbReference>
<sequence>MNPFASSALPASDCATDAASAAPASEPAAAPLDEASAQAPGHETAARTADAGETPENGASESASSETANDEPADTGNASGENAFAALGLAPELVQAVADMGYTAPTPVQQQAIPLALPQAGSDAFIDLMVCSQTGSGKTAAFLLPMLHTLIGMQAEAAEREKAEWQARVAQALARGEPAPKKPRRKNPTDRRNFKPAVPGALVLCPTRELAQQVAGDAIELVRHVRGLRIATIVGGMPYQMQIARLQNANLVVATPGRLLDLSASGQVRLDGVRFLVLDEADRMLDLGFADALAEIHLQTQQRQQTMMFSATFAPRIQQLAMRVMREGGAHAKRIEIASPQERHANIEQQLYWADTPEHRRALLDHWLRSPEIDQAIVFACTQVECEELAQDLQQSGFAAVSLHGALSQALRNRRLKALRDGRVQILVATDVAARGLDVPTLSHVFNYGLPMKAEDYTHRIGRTGRAGRDGLAVTLAEIRDRRRLADIEAYTRQPFAVHTIAGLEPQKYFPPVTAPRPAGGAKGKHGQGGRKQGRQQDWQPRFERGGRKFESRFDSRSGDRFEERFDSRRPAGGRRFDERFGERSDARFSDRDAGRFERRPRDGERFAPRGNWQEGGWSGGSERRERFADRAAPFAPRAGRRNERFESFDRPERPARSPRADRFERPSERSFERLPERDGRRAPREAGQGERFKRFERRNEAADGQRPRHFEKDAQPARKGKPEGKFAGSYESKPGSRAPYGGVSTLRRWDATAGRPARSESAGNSERPARRPYTPRG</sequence>
<evidence type="ECO:0000259" key="9">
    <source>
        <dbReference type="PROSITE" id="PS51192"/>
    </source>
</evidence>
<evidence type="ECO:0000256" key="1">
    <source>
        <dbReference type="ARBA" id="ARBA00022741"/>
    </source>
</evidence>
<feature type="compositionally biased region" description="Basic residues" evidence="8">
    <location>
        <begin position="523"/>
        <end position="534"/>
    </location>
</feature>
<keyword evidence="3 7" id="KW-0347">Helicase</keyword>
<feature type="compositionally biased region" description="Basic and acidic residues" evidence="8">
    <location>
        <begin position="641"/>
        <end position="725"/>
    </location>
</feature>
<evidence type="ECO:0000259" key="11">
    <source>
        <dbReference type="PROSITE" id="PS51195"/>
    </source>
</evidence>
<keyword evidence="4 7" id="KW-0067">ATP-binding</keyword>
<feature type="domain" description="DEAD-box RNA helicase Q" evidence="11">
    <location>
        <begin position="82"/>
        <end position="110"/>
    </location>
</feature>
<evidence type="ECO:0000256" key="6">
    <source>
        <dbReference type="PROSITE-ProRule" id="PRU00552"/>
    </source>
</evidence>
<evidence type="ECO:0000256" key="8">
    <source>
        <dbReference type="SAM" id="MobiDB-lite"/>
    </source>
</evidence>
<feature type="domain" description="Helicase C-terminal" evidence="10">
    <location>
        <begin position="363"/>
        <end position="507"/>
    </location>
</feature>
<feature type="region of interest" description="Disordered" evidence="8">
    <location>
        <begin position="1"/>
        <end position="80"/>
    </location>
</feature>
<dbReference type="PROSITE" id="PS51194">
    <property type="entry name" value="HELICASE_CTER"/>
    <property type="match status" value="1"/>
</dbReference>
<dbReference type="Gene3D" id="3.40.50.300">
    <property type="entry name" value="P-loop containing nucleotide triphosphate hydrolases"/>
    <property type="match status" value="2"/>
</dbReference>
<dbReference type="GO" id="GO:0016787">
    <property type="term" value="F:hydrolase activity"/>
    <property type="evidence" value="ECO:0007669"/>
    <property type="project" value="UniProtKB-KW"/>
</dbReference>
<dbReference type="InterPro" id="IPR044742">
    <property type="entry name" value="DEAD/DEAH_RhlB"/>
</dbReference>
<dbReference type="Pfam" id="PF00271">
    <property type="entry name" value="Helicase_C"/>
    <property type="match status" value="1"/>
</dbReference>
<keyword evidence="13" id="KW-1185">Reference proteome</keyword>